<sequence>MISCKLLLIALLMLALSYTASAQWGWGGVAMPWWRRRWLNSYGTGWYPGVGGMYPGWAWGMGAVGVPWGK</sequence>
<reference evidence="2" key="1">
    <citation type="journal article" date="2015" name="Nat. Genet.">
        <title>The genome and transcriptome of the zoonotic hookworm Ancylostoma ceylanicum identify infection-specific gene families.</title>
        <authorList>
            <person name="Schwarz E.M."/>
            <person name="Hu Y."/>
            <person name="Antoshechkin I."/>
            <person name="Miller M.M."/>
            <person name="Sternberg P.W."/>
            <person name="Aroian R.V."/>
        </authorList>
    </citation>
    <scope>NUCLEOTIDE SEQUENCE</scope>
    <source>
        <strain evidence="2">HY135</strain>
    </source>
</reference>
<evidence type="ECO:0000313" key="1">
    <source>
        <dbReference type="EMBL" id="EYC31191.1"/>
    </source>
</evidence>
<organism evidence="1 2">
    <name type="scientific">Ancylostoma ceylanicum</name>
    <dbReference type="NCBI Taxonomy" id="53326"/>
    <lineage>
        <taxon>Eukaryota</taxon>
        <taxon>Metazoa</taxon>
        <taxon>Ecdysozoa</taxon>
        <taxon>Nematoda</taxon>
        <taxon>Chromadorea</taxon>
        <taxon>Rhabditida</taxon>
        <taxon>Rhabditina</taxon>
        <taxon>Rhabditomorpha</taxon>
        <taxon>Strongyloidea</taxon>
        <taxon>Ancylostomatidae</taxon>
        <taxon>Ancylostomatinae</taxon>
        <taxon>Ancylostoma</taxon>
    </lineage>
</organism>
<evidence type="ECO:0000313" key="2">
    <source>
        <dbReference type="Proteomes" id="UP000024635"/>
    </source>
</evidence>
<dbReference type="AlphaFoldDB" id="A0A016VV45"/>
<protein>
    <recommendedName>
        <fullName evidence="3">Sulfur globule protein CV3 family protein</fullName>
    </recommendedName>
</protein>
<gene>
    <name evidence="1" type="primary">Acey_s0004.g2009</name>
    <name evidence="1" type="ORF">Y032_0004g2009</name>
</gene>
<evidence type="ECO:0008006" key="3">
    <source>
        <dbReference type="Google" id="ProtNLM"/>
    </source>
</evidence>
<accession>A0A016VV45</accession>
<proteinExistence type="predicted"/>
<dbReference type="EMBL" id="JARK01001340">
    <property type="protein sequence ID" value="EYC31191.1"/>
    <property type="molecule type" value="Genomic_DNA"/>
</dbReference>
<keyword evidence="2" id="KW-1185">Reference proteome</keyword>
<name>A0A016VV45_9BILA</name>
<comment type="caution">
    <text evidence="1">The sequence shown here is derived from an EMBL/GenBank/DDBJ whole genome shotgun (WGS) entry which is preliminary data.</text>
</comment>
<dbReference type="Proteomes" id="UP000024635">
    <property type="component" value="Unassembled WGS sequence"/>
</dbReference>